<sequence length="69" mass="7846">MMARKRMQRQSLTFVVVFLIAFISDIVVSGPSTPLRRRGMKPSLSEQDVCRWHLPKNQKGLLLAAHIKG</sequence>
<protein>
    <submittedName>
        <fullName evidence="1">Uncharacterized protein</fullName>
    </submittedName>
</protein>
<proteinExistence type="predicted"/>
<name>A0A5C6PNP9_9TELE</name>
<reference evidence="1 2" key="1">
    <citation type="submission" date="2019-04" db="EMBL/GenBank/DDBJ databases">
        <title>Chromosome genome assembly for Takifugu flavidus.</title>
        <authorList>
            <person name="Xiao S."/>
        </authorList>
    </citation>
    <scope>NUCLEOTIDE SEQUENCE [LARGE SCALE GENOMIC DNA]</scope>
    <source>
        <strain evidence="1">HTHZ2018</strain>
        <tissue evidence="1">Muscle</tissue>
    </source>
</reference>
<organism evidence="1 2">
    <name type="scientific">Takifugu flavidus</name>
    <name type="common">sansaifugu</name>
    <dbReference type="NCBI Taxonomy" id="433684"/>
    <lineage>
        <taxon>Eukaryota</taxon>
        <taxon>Metazoa</taxon>
        <taxon>Chordata</taxon>
        <taxon>Craniata</taxon>
        <taxon>Vertebrata</taxon>
        <taxon>Euteleostomi</taxon>
        <taxon>Actinopterygii</taxon>
        <taxon>Neopterygii</taxon>
        <taxon>Teleostei</taxon>
        <taxon>Neoteleostei</taxon>
        <taxon>Acanthomorphata</taxon>
        <taxon>Eupercaria</taxon>
        <taxon>Tetraodontiformes</taxon>
        <taxon>Tetradontoidea</taxon>
        <taxon>Tetraodontidae</taxon>
        <taxon>Takifugu</taxon>
    </lineage>
</organism>
<accession>A0A5C6PNP9</accession>
<keyword evidence="2" id="KW-1185">Reference proteome</keyword>
<dbReference type="AlphaFoldDB" id="A0A5C6PNP9"/>
<dbReference type="Proteomes" id="UP000324091">
    <property type="component" value="Chromosome 1"/>
</dbReference>
<evidence type="ECO:0000313" key="2">
    <source>
        <dbReference type="Proteomes" id="UP000324091"/>
    </source>
</evidence>
<dbReference type="EMBL" id="RHFK02000001">
    <property type="protein sequence ID" value="TWW81083.1"/>
    <property type="molecule type" value="Genomic_DNA"/>
</dbReference>
<comment type="caution">
    <text evidence="1">The sequence shown here is derived from an EMBL/GenBank/DDBJ whole genome shotgun (WGS) entry which is preliminary data.</text>
</comment>
<gene>
    <name evidence="1" type="ORF">D4764_01G0008980</name>
</gene>
<evidence type="ECO:0000313" key="1">
    <source>
        <dbReference type="EMBL" id="TWW81083.1"/>
    </source>
</evidence>